<proteinExistence type="predicted"/>
<keyword evidence="2" id="KW-0732">Signal</keyword>
<feature type="region of interest" description="Disordered" evidence="1">
    <location>
        <begin position="178"/>
        <end position="201"/>
    </location>
</feature>
<evidence type="ECO:0000313" key="4">
    <source>
        <dbReference type="Proteomes" id="UP000256269"/>
    </source>
</evidence>
<evidence type="ECO:0000256" key="2">
    <source>
        <dbReference type="SAM" id="SignalP"/>
    </source>
</evidence>
<dbReference type="Proteomes" id="UP000256269">
    <property type="component" value="Unassembled WGS sequence"/>
</dbReference>
<dbReference type="EMBL" id="QUNO01000028">
    <property type="protein sequence ID" value="REH27701.1"/>
    <property type="molecule type" value="Genomic_DNA"/>
</dbReference>
<evidence type="ECO:0000256" key="1">
    <source>
        <dbReference type="SAM" id="MobiDB-lite"/>
    </source>
</evidence>
<accession>A0A3E0GW15</accession>
<organism evidence="3 4">
    <name type="scientific">Kutzneria buriramensis</name>
    <dbReference type="NCBI Taxonomy" id="1045776"/>
    <lineage>
        <taxon>Bacteria</taxon>
        <taxon>Bacillati</taxon>
        <taxon>Actinomycetota</taxon>
        <taxon>Actinomycetes</taxon>
        <taxon>Pseudonocardiales</taxon>
        <taxon>Pseudonocardiaceae</taxon>
        <taxon>Kutzneria</taxon>
    </lineage>
</organism>
<feature type="chain" id="PRO_5017561037" description="Lamin tail-like protein" evidence="2">
    <location>
        <begin position="28"/>
        <end position="201"/>
    </location>
</feature>
<dbReference type="AlphaFoldDB" id="A0A3E0GW15"/>
<feature type="signal peptide" evidence="2">
    <location>
        <begin position="1"/>
        <end position="27"/>
    </location>
</feature>
<name>A0A3E0GW15_9PSEU</name>
<evidence type="ECO:0008006" key="5">
    <source>
        <dbReference type="Google" id="ProtNLM"/>
    </source>
</evidence>
<gene>
    <name evidence="3" type="ORF">BCF44_1284</name>
</gene>
<sequence>MRRSLTALIAVGITVLSLATGATAASAAPNAAAGPQDFALVIDQFATSGPGGQSDQYIQIQNISQAARTLSGFSVDAWLSQSVRALSVTIPVGVTLYQNDVYVIANADAFSGPPGVVNQYWSGIALPSRLGLCLMGPTNARVDAVATTPGTPCQMGATPAAAQPPGNAPDAVVRHSNTGDNGRDFHIGFRTPGTPSHVDPF</sequence>
<comment type="caution">
    <text evidence="3">The sequence shown here is derived from an EMBL/GenBank/DDBJ whole genome shotgun (WGS) entry which is preliminary data.</text>
</comment>
<reference evidence="3 4" key="1">
    <citation type="submission" date="2018-08" db="EMBL/GenBank/DDBJ databases">
        <title>Genomic Encyclopedia of Archaeal and Bacterial Type Strains, Phase II (KMG-II): from individual species to whole genera.</title>
        <authorList>
            <person name="Goeker M."/>
        </authorList>
    </citation>
    <scope>NUCLEOTIDE SEQUENCE [LARGE SCALE GENOMIC DNA]</scope>
    <source>
        <strain evidence="3 4">DSM 45791</strain>
    </source>
</reference>
<evidence type="ECO:0000313" key="3">
    <source>
        <dbReference type="EMBL" id="REH27701.1"/>
    </source>
</evidence>
<keyword evidence="4" id="KW-1185">Reference proteome</keyword>
<protein>
    <recommendedName>
        <fullName evidence="5">Lamin tail-like protein</fullName>
    </recommendedName>
</protein>